<evidence type="ECO:0000256" key="1">
    <source>
        <dbReference type="SAM" id="Coils"/>
    </source>
</evidence>
<evidence type="ECO:0000259" key="3">
    <source>
        <dbReference type="Pfam" id="PF15456"/>
    </source>
</evidence>
<feature type="domain" description="Up-regulated during septation protein 1" evidence="3">
    <location>
        <begin position="183"/>
        <end position="282"/>
    </location>
</feature>
<feature type="coiled-coil region" evidence="1">
    <location>
        <begin position="197"/>
        <end position="224"/>
    </location>
</feature>
<feature type="region of interest" description="Disordered" evidence="2">
    <location>
        <begin position="92"/>
        <end position="137"/>
    </location>
</feature>
<sequence length="919" mass="106525">MIPLSRVDNDDRPAGLKLARNGTGGGGGYAFPSASATTTTTTTAENGTGTGSFFDDDLRWLDQNSRASIENSSRRLDSGRFQHPYVPARSPFRIRDSQNSVTSNTRAPSTTGTKPFQSNNTKWGSPMFESEEPRNIMDNRTSLSVEVARMWKRQPTPTKKVQEPDSRDVKILEEEGMNGLLGQLLVSQALVDAELYNTLTFEQLSDLKKQRDELKERIVALETRWAVDKHVQDVSRSLVQLDRENKTETPSSRAASELIQLLNEDASIRQKILEHTAGALKLGFETFRQDTAVQQQKSVEDQPQQTNVDHDQLQEAKQKIESLKLQLRDTTANSNHEAVEEIRSLKSQIKQLNLASQDEKSREMDRILQLKEESATVSREASEEIRSLKSQIKQLTLANQEEKDREIDRLQTQIREITVAADRETNEEIRSLKAQIKQLTLANQEETNREVERLQTQVRQMSATTTRETNEEIERLNTRIREMTAVMSSFAERHELRDISERSDEHQWVSTIERQFNDHKLMTRRLERELESSEEKIRLEAASSKKYEAQLRVMQDKRDAIEAKYKDLEKKYLDRKLDVDSYNNTSAVTTQLENELSRTKRELQLSQEQISSLQSSLAEMEVRCRRAESEASASASRQLTSDGRSEKYQAELSALRAEKQRWERALKRESVLQMMENGSDSFKAKYEQQIEEMKQEYEAELQEQRALLAKTSRAQQQIESERDKMAAVCKDLEDLIRDKSRTIDTRDVRINQIEEELKQIKQQGKSMLNNEELAKAQKSFTEREEAWIAQSTSMEANFEGIMKEFERLTMSAMEFETDRMKYEKRIEQLSKDMERMDTELTEERINKLGYDDKEGPTTASLRKEFRQLMNDMKAKQQKIIHRELDEKKSLEDKIKDMKHELEGKRYERVNQSVQTYFVA</sequence>
<dbReference type="Pfam" id="PF15456">
    <property type="entry name" value="Uds1"/>
    <property type="match status" value="1"/>
</dbReference>
<dbReference type="InterPro" id="IPR056703">
    <property type="entry name" value="DUF7801"/>
</dbReference>
<dbReference type="InterPro" id="IPR029191">
    <property type="entry name" value="Uds1"/>
</dbReference>
<feature type="coiled-coil region" evidence="1">
    <location>
        <begin position="812"/>
        <end position="907"/>
    </location>
</feature>
<comment type="caution">
    <text evidence="5">The sequence shown here is derived from an EMBL/GenBank/DDBJ whole genome shotgun (WGS) entry which is preliminary data.</text>
</comment>
<dbReference type="Proteomes" id="UP000646827">
    <property type="component" value="Unassembled WGS sequence"/>
</dbReference>
<evidence type="ECO:0000256" key="2">
    <source>
        <dbReference type="SAM" id="MobiDB-lite"/>
    </source>
</evidence>
<keyword evidence="6" id="KW-1185">Reference proteome</keyword>
<gene>
    <name evidence="5" type="ORF">INT45_008627</name>
</gene>
<feature type="compositionally biased region" description="Low complexity" evidence="2">
    <location>
        <begin position="33"/>
        <end position="47"/>
    </location>
</feature>
<dbReference type="OrthoDB" id="5569911at2759"/>
<feature type="region of interest" description="Disordered" evidence="2">
    <location>
        <begin position="1"/>
        <end position="50"/>
    </location>
</feature>
<evidence type="ECO:0000313" key="5">
    <source>
        <dbReference type="EMBL" id="KAG2221106.1"/>
    </source>
</evidence>
<evidence type="ECO:0000313" key="6">
    <source>
        <dbReference type="Proteomes" id="UP000646827"/>
    </source>
</evidence>
<feature type="coiled-coil region" evidence="1">
    <location>
        <begin position="310"/>
        <end position="486"/>
    </location>
</feature>
<name>A0A8H7VFI0_9FUNG</name>
<dbReference type="AlphaFoldDB" id="A0A8H7VFI0"/>
<proteinExistence type="predicted"/>
<evidence type="ECO:0008006" key="7">
    <source>
        <dbReference type="Google" id="ProtNLM"/>
    </source>
</evidence>
<accession>A0A8H7VFI0</accession>
<feature type="region of interest" description="Disordered" evidence="2">
    <location>
        <begin position="628"/>
        <end position="647"/>
    </location>
</feature>
<feature type="domain" description="DUF7801" evidence="4">
    <location>
        <begin position="746"/>
        <end position="849"/>
    </location>
</feature>
<feature type="compositionally biased region" description="Polar residues" evidence="2">
    <location>
        <begin position="97"/>
        <end position="123"/>
    </location>
</feature>
<keyword evidence="1" id="KW-0175">Coiled coil</keyword>
<dbReference type="Pfam" id="PF25078">
    <property type="entry name" value="DUF7801"/>
    <property type="match status" value="1"/>
</dbReference>
<reference evidence="5 6" key="1">
    <citation type="submission" date="2020-12" db="EMBL/GenBank/DDBJ databases">
        <title>Metabolic potential, ecology and presence of endohyphal bacteria is reflected in genomic diversity of Mucoromycotina.</title>
        <authorList>
            <person name="Muszewska A."/>
            <person name="Okrasinska A."/>
            <person name="Steczkiewicz K."/>
            <person name="Drgas O."/>
            <person name="Orlowska M."/>
            <person name="Perlinska-Lenart U."/>
            <person name="Aleksandrzak-Piekarczyk T."/>
            <person name="Szatraj K."/>
            <person name="Zielenkiewicz U."/>
            <person name="Pilsyk S."/>
            <person name="Malc E."/>
            <person name="Mieczkowski P."/>
            <person name="Kruszewska J.S."/>
            <person name="Biernat P."/>
            <person name="Pawlowska J."/>
        </authorList>
    </citation>
    <scope>NUCLEOTIDE SEQUENCE [LARGE SCALE GENOMIC DNA]</scope>
    <source>
        <strain evidence="5 6">CBS 142.35</strain>
    </source>
</reference>
<dbReference type="EMBL" id="JAEPRB010000119">
    <property type="protein sequence ID" value="KAG2221106.1"/>
    <property type="molecule type" value="Genomic_DNA"/>
</dbReference>
<protein>
    <recommendedName>
        <fullName evidence="7">Up-regulated during septation protein 1 domain-containing protein</fullName>
    </recommendedName>
</protein>
<evidence type="ECO:0000259" key="4">
    <source>
        <dbReference type="Pfam" id="PF25078"/>
    </source>
</evidence>
<organism evidence="5 6">
    <name type="scientific">Circinella minor</name>
    <dbReference type="NCBI Taxonomy" id="1195481"/>
    <lineage>
        <taxon>Eukaryota</taxon>
        <taxon>Fungi</taxon>
        <taxon>Fungi incertae sedis</taxon>
        <taxon>Mucoromycota</taxon>
        <taxon>Mucoromycotina</taxon>
        <taxon>Mucoromycetes</taxon>
        <taxon>Mucorales</taxon>
        <taxon>Lichtheimiaceae</taxon>
        <taxon>Circinella</taxon>
    </lineage>
</organism>